<dbReference type="PANTHER" id="PTHR14633">
    <property type="entry name" value="LITTLE ELONGATION COMPLEX SUBUNIT 2"/>
    <property type="match status" value="1"/>
</dbReference>
<dbReference type="STRING" id="3076.A0A2P6TQ32"/>
<feature type="compositionally biased region" description="Low complexity" evidence="1">
    <location>
        <begin position="106"/>
        <end position="120"/>
    </location>
</feature>
<comment type="caution">
    <text evidence="3">The sequence shown here is derived from an EMBL/GenBank/DDBJ whole genome shotgun (WGS) entry which is preliminary data.</text>
</comment>
<dbReference type="PANTHER" id="PTHR14633:SF3">
    <property type="entry name" value="LITTLE ELONGATION COMPLEX SUBUNIT 2"/>
    <property type="match status" value="1"/>
</dbReference>
<feature type="compositionally biased region" description="Low complexity" evidence="1">
    <location>
        <begin position="652"/>
        <end position="669"/>
    </location>
</feature>
<feature type="region of interest" description="Disordered" evidence="1">
    <location>
        <begin position="390"/>
        <end position="411"/>
    </location>
</feature>
<name>A0A2P6TQ32_CHLSO</name>
<dbReference type="InterPro" id="IPR019535">
    <property type="entry name" value="ICE2_C"/>
</dbReference>
<dbReference type="GO" id="GO:0008023">
    <property type="term" value="C:transcription elongation factor complex"/>
    <property type="evidence" value="ECO:0007669"/>
    <property type="project" value="InterPro"/>
</dbReference>
<dbReference type="EMBL" id="LHPG02000009">
    <property type="protein sequence ID" value="PRW56140.1"/>
    <property type="molecule type" value="Genomic_DNA"/>
</dbReference>
<gene>
    <name evidence="3" type="ORF">C2E21_5191</name>
</gene>
<feature type="domain" description="Little elongation complex subunit 2 C-terminal" evidence="2">
    <location>
        <begin position="694"/>
        <end position="866"/>
    </location>
</feature>
<reference evidence="3 4" key="1">
    <citation type="journal article" date="2018" name="Plant J.">
        <title>Genome sequences of Chlorella sorokiniana UTEX 1602 and Micractinium conductrix SAG 241.80: implications to maltose excretion by a green alga.</title>
        <authorList>
            <person name="Arriola M.B."/>
            <person name="Velmurugan N."/>
            <person name="Zhang Y."/>
            <person name="Plunkett M.H."/>
            <person name="Hondzo H."/>
            <person name="Barney B.M."/>
        </authorList>
    </citation>
    <scope>NUCLEOTIDE SEQUENCE [LARGE SCALE GENOMIC DNA]</scope>
    <source>
        <strain evidence="4">UTEX 1602</strain>
    </source>
</reference>
<protein>
    <submittedName>
        <fullName evidence="3">Zinc finger domain containing</fullName>
    </submittedName>
</protein>
<evidence type="ECO:0000259" key="2">
    <source>
        <dbReference type="Pfam" id="PF10505"/>
    </source>
</evidence>
<feature type="region of interest" description="Disordered" evidence="1">
    <location>
        <begin position="565"/>
        <end position="609"/>
    </location>
</feature>
<feature type="region of interest" description="Disordered" evidence="1">
    <location>
        <begin position="433"/>
        <end position="467"/>
    </location>
</feature>
<feature type="region of interest" description="Disordered" evidence="1">
    <location>
        <begin position="93"/>
        <end position="179"/>
    </location>
</feature>
<feature type="compositionally biased region" description="Pro residues" evidence="1">
    <location>
        <begin position="38"/>
        <end position="48"/>
    </location>
</feature>
<dbReference type="Pfam" id="PF10505">
    <property type="entry name" value="NARG2_C"/>
    <property type="match status" value="1"/>
</dbReference>
<proteinExistence type="predicted"/>
<keyword evidence="4" id="KW-1185">Reference proteome</keyword>
<feature type="compositionally biased region" description="Low complexity" evidence="1">
    <location>
        <begin position="7"/>
        <end position="22"/>
    </location>
</feature>
<accession>A0A2P6TQ32</accession>
<evidence type="ECO:0000256" key="1">
    <source>
        <dbReference type="SAM" id="MobiDB-lite"/>
    </source>
</evidence>
<dbReference type="OrthoDB" id="515156at2759"/>
<evidence type="ECO:0000313" key="4">
    <source>
        <dbReference type="Proteomes" id="UP000239899"/>
    </source>
</evidence>
<feature type="region of interest" description="Disordered" evidence="1">
    <location>
        <begin position="1"/>
        <end position="48"/>
    </location>
</feature>
<feature type="compositionally biased region" description="Gly residues" evidence="1">
    <location>
        <begin position="510"/>
        <end position="527"/>
    </location>
</feature>
<dbReference type="GO" id="GO:0042795">
    <property type="term" value="P:snRNA transcription by RNA polymerase II"/>
    <property type="evidence" value="ECO:0007669"/>
    <property type="project" value="TreeGrafter"/>
</dbReference>
<feature type="region of interest" description="Disordered" evidence="1">
    <location>
        <begin position="507"/>
        <end position="531"/>
    </location>
</feature>
<organism evidence="3 4">
    <name type="scientific">Chlorella sorokiniana</name>
    <name type="common">Freshwater green alga</name>
    <dbReference type="NCBI Taxonomy" id="3076"/>
    <lineage>
        <taxon>Eukaryota</taxon>
        <taxon>Viridiplantae</taxon>
        <taxon>Chlorophyta</taxon>
        <taxon>core chlorophytes</taxon>
        <taxon>Trebouxiophyceae</taxon>
        <taxon>Chlorellales</taxon>
        <taxon>Chlorellaceae</taxon>
        <taxon>Chlorella clade</taxon>
        <taxon>Chlorella</taxon>
    </lineage>
</organism>
<feature type="compositionally biased region" description="Low complexity" evidence="1">
    <location>
        <begin position="590"/>
        <end position="609"/>
    </location>
</feature>
<feature type="compositionally biased region" description="Low complexity" evidence="1">
    <location>
        <begin position="568"/>
        <end position="583"/>
    </location>
</feature>
<dbReference type="AlphaFoldDB" id="A0A2P6TQ32"/>
<feature type="region of interest" description="Disordered" evidence="1">
    <location>
        <begin position="652"/>
        <end position="705"/>
    </location>
</feature>
<feature type="compositionally biased region" description="Basic residues" evidence="1">
    <location>
        <begin position="162"/>
        <end position="175"/>
    </location>
</feature>
<sequence>MEDTSRPMLLSPGLPRLPGGLVPQPPAEPPLTHEEFAPRPPPLPTKPLPPEFVAKMVAGRGMEVALEGWRKKSQLAWCIEHLRKEEEAAAAAEAAAARRQAERPARAPGGPAAHAAASAAVSSNSESGDDAGLPADPLHRQHSRASAVFQAAAEAAGGGGRGRGRGRKGGRGKRKAGAEGSVQLATVLNKNSPIFHEGFAAAFKEAREELDKLDVRKQRREKLKEHSKLVSRWSELTVQEHQWYLAHQGQALTGSDAQRFALLASKVAEEQQQYYQDVQQKAAGGASAARYGHCTARQGAQLEQDAADRRQRQVQRLPRLYRLVAPLPVATAPDTAAQAEALMAEALQLLHLGTLRQEGQPPAFTLPATPAPLNSSLRYLPCTVEGGEAGAAGAAAGGSGAAGGSSRGGGAPRVYSKATVPLLAEDPLLPQLAQQARQQAATAGVPWMQDSDVERPPPPPPAADGQPQFCLAASAFAALVSTPMLRRGPAWEIPVTILPADQPAAAAGAELGGSSGGGSGGGSGSGSGTTVCLEKPMLHRIMSMRAKQQRLQKYAVLSLGLQPSPAEAQHAQQAQQQQQQATPGRRRTRGSAAASAGAEGDSGEAAATAAAAAPASGAAAGPGMPPREAAYDCWQLGDCRLLVRSHGRLQLQQQEGQQQQQQQQQQDGGSQQGGRAALQQPGGEQQQQEERQQEQQEAGGQHVVLGLKTEYLPDPDREEHTMEELCAWWLKLLLRPSASTVLAAHVHVPHSRLLSAERLTAGDLEQLIGGAPRMRQLAAAGLAMLQGLLRELGRQPPGRYLLTHVPYEEQCCLFRAVPAEVAEYAQGPLPPLPCSPSTASAGAVYDLHAAHEHSGATDAAAIQFVPPRWRAFMPDIPQIPHTFPPRLSMAKMGGKKAARKRQRKALPFAWGVLGEGGDFDQVQHLGQISRADYLAGLQDELA</sequence>
<dbReference type="GO" id="GO:0042796">
    <property type="term" value="P:snRNA transcription by RNA polymerase III"/>
    <property type="evidence" value="ECO:0007669"/>
    <property type="project" value="TreeGrafter"/>
</dbReference>
<dbReference type="Proteomes" id="UP000239899">
    <property type="component" value="Unassembled WGS sequence"/>
</dbReference>
<evidence type="ECO:0000313" key="3">
    <source>
        <dbReference type="EMBL" id="PRW56140.1"/>
    </source>
</evidence>
<dbReference type="GO" id="GO:0045945">
    <property type="term" value="P:positive regulation of transcription by RNA polymerase III"/>
    <property type="evidence" value="ECO:0007669"/>
    <property type="project" value="TreeGrafter"/>
</dbReference>